<dbReference type="GO" id="GO:0032259">
    <property type="term" value="P:methylation"/>
    <property type="evidence" value="ECO:0007669"/>
    <property type="project" value="UniProtKB-KW"/>
</dbReference>
<evidence type="ECO:0000259" key="20">
    <source>
        <dbReference type="Pfam" id="PF22528"/>
    </source>
</evidence>
<dbReference type="Gene3D" id="2.70.160.11">
    <property type="entry name" value="Hnrnp arginine n-methyltransferase1"/>
    <property type="match status" value="1"/>
</dbReference>
<dbReference type="Gene3D" id="2.30.29.30">
    <property type="entry name" value="Pleckstrin-homology domain (PH domain)/Phosphotyrosine-binding domain (PTB)"/>
    <property type="match status" value="1"/>
</dbReference>
<evidence type="ECO:0000256" key="4">
    <source>
        <dbReference type="ARBA" id="ARBA00011925"/>
    </source>
</evidence>
<keyword evidence="13" id="KW-0804">Transcription</keyword>
<accession>A0AAD1RK12</accession>
<evidence type="ECO:0000313" key="22">
    <source>
        <dbReference type="Proteomes" id="UP001295444"/>
    </source>
</evidence>
<evidence type="ECO:0000256" key="19">
    <source>
        <dbReference type="SAM" id="Phobius"/>
    </source>
</evidence>
<dbReference type="Proteomes" id="UP001295444">
    <property type="component" value="Chromosome 03"/>
</dbReference>
<reference evidence="21" key="1">
    <citation type="submission" date="2022-03" db="EMBL/GenBank/DDBJ databases">
        <authorList>
            <person name="Alioto T."/>
            <person name="Alioto T."/>
            <person name="Gomez Garrido J."/>
        </authorList>
    </citation>
    <scope>NUCLEOTIDE SEQUENCE</scope>
</reference>
<evidence type="ECO:0000256" key="1">
    <source>
        <dbReference type="ARBA" id="ARBA00004123"/>
    </source>
</evidence>
<dbReference type="GO" id="GO:0005694">
    <property type="term" value="C:chromosome"/>
    <property type="evidence" value="ECO:0007669"/>
    <property type="project" value="UniProtKB-SubCell"/>
</dbReference>
<evidence type="ECO:0000313" key="21">
    <source>
        <dbReference type="EMBL" id="CAH2273050.1"/>
    </source>
</evidence>
<evidence type="ECO:0000256" key="15">
    <source>
        <dbReference type="ARBA" id="ARBA00030670"/>
    </source>
</evidence>
<feature type="transmembrane region" description="Helical" evidence="19">
    <location>
        <begin position="235"/>
        <end position="259"/>
    </location>
</feature>
<dbReference type="FunFam" id="3.40.50.150:FF:000031">
    <property type="entry name" value="Putative Histone-arginine methyltransferase CARM1"/>
    <property type="match status" value="1"/>
</dbReference>
<protein>
    <recommendedName>
        <fullName evidence="5">Histone-arginine methyltransferase CARM1</fullName>
        <ecNumber evidence="4">2.1.1.319</ecNumber>
    </recommendedName>
    <alternativeName>
        <fullName evidence="16">Coactivator-associated arginine methyltransferase 1</fullName>
    </alternativeName>
    <alternativeName>
        <fullName evidence="15">Protein arginine N-methyltransferase 4</fullName>
    </alternativeName>
</protein>
<gene>
    <name evidence="21" type="ORF">PECUL_23A047324</name>
</gene>
<sequence>MLLGGIHSIPGVIGLDSLYPWSYWVGFTLSQLLGGIHAIPGVIGWDSFYPCYWVGFTLSLELMCGIHSLLLGGIQSIPGVTVWESIYPWSYGVGFTLSLLLGGIHSIPGVIWWDSLYPWSYWWDSLYPCYWVGFTVSPELLGGIHSIPGVVGWDSLYPWSNCVEFTLSLELLGGIQSIPGVIGWDSLYPLFGGFHSIPVTGWNSLYPCYWVGFTLSLELLGWIHSIPGVTGWDSLYPCYWVGFTLSLELLGGIHSIPVIGWDSIYPWSYGVGFNLSLELRCGIYSIPVIGWDSLYPWSYWVGFTLSLELLVGFTLSLLLGGIHSIPGVTGWDSLYSCYWMGFTLSPELLVGFTLSLEWLGGIHSIPGVTVWSSLYPWSYCVEFTLSLELLGGIQSIPGVIGQTSRCRYCGRAVAPENVCVFKCSITRDTECSRVGKQSFIVTLGCNSVLVQFATPSDFCSFYNIIKNCRCQSMEKSVFSERTEESSAVQYFQFYGYLSQQQNMMQDYVRTGTYQRAILQNHTDFKDKVILDVGCGSGILSFFAIQAGARKVYAVEASSMAQHAELLVKSNNLMDRIVVIPGKVEEVTLPEQVDIIVSEPMGYMLFNERMLESYLHAKKFLKPNGNMFPTIGDVHLAPFTDEQLYMEQFTKANFWYQPSFHGVDLSALRGAAVDEYFKQPVVDTFDIRILMAKSVKYTVNFLDAKEADLHRIEIPFSFHMLQSGLVHGLAFWFDVAFIGSIMTVWLSTAPTEPLTHWYQVRCLLQSPLFTKAGDTLSGTVLLIANKRQSYDISIVAQVEQTGSKSSNLLDLKNPFFRYTGSTPSPPPGSHYSSPSENMWNTAGAYGMNTGMGMGGMPTAYDLSSVIAGSSGISHSNLIPLGEQNAASCRPASLHPEPQDLTLGPSSITANTGIVNHTHSRMGSIMSTGIVQGSAGGQTGSSNSTHYQVNQFTMGGPAISMASPMSLTTNTMHYGS</sequence>
<evidence type="ECO:0000256" key="13">
    <source>
        <dbReference type="ARBA" id="ARBA00023163"/>
    </source>
</evidence>
<evidence type="ECO:0000256" key="12">
    <source>
        <dbReference type="ARBA" id="ARBA00023015"/>
    </source>
</evidence>
<dbReference type="PROSITE" id="PS51678">
    <property type="entry name" value="SAM_MT_PRMT"/>
    <property type="match status" value="1"/>
</dbReference>
<keyword evidence="11" id="KW-0156">Chromatin regulator</keyword>
<dbReference type="Gene3D" id="3.40.50.150">
    <property type="entry name" value="Vaccinia Virus protein VP39"/>
    <property type="match status" value="1"/>
</dbReference>
<evidence type="ECO:0000256" key="8">
    <source>
        <dbReference type="ARBA" id="ARBA00022603"/>
    </source>
</evidence>
<dbReference type="InterPro" id="IPR055135">
    <property type="entry name" value="PRMT_dom"/>
</dbReference>
<evidence type="ECO:0000256" key="9">
    <source>
        <dbReference type="ARBA" id="ARBA00022679"/>
    </source>
</evidence>
<keyword evidence="22" id="KW-1185">Reference proteome</keyword>
<evidence type="ECO:0000256" key="10">
    <source>
        <dbReference type="ARBA" id="ARBA00022691"/>
    </source>
</evidence>
<evidence type="ECO:0000256" key="18">
    <source>
        <dbReference type="PROSITE-ProRule" id="PRU01015"/>
    </source>
</evidence>
<dbReference type="InterPro" id="IPR011993">
    <property type="entry name" value="PH-like_dom_sf"/>
</dbReference>
<feature type="transmembrane region" description="Helical" evidence="19">
    <location>
        <begin position="21"/>
        <end position="40"/>
    </location>
</feature>
<dbReference type="EMBL" id="OW240914">
    <property type="protein sequence ID" value="CAH2273050.1"/>
    <property type="molecule type" value="Genomic_DNA"/>
</dbReference>
<dbReference type="GO" id="GO:0035242">
    <property type="term" value="F:protein-arginine omega-N asymmetric methyltransferase activity"/>
    <property type="evidence" value="ECO:0007669"/>
    <property type="project" value="UniProtKB-EC"/>
</dbReference>
<evidence type="ECO:0000256" key="6">
    <source>
        <dbReference type="ARBA" id="ARBA00022454"/>
    </source>
</evidence>
<keyword evidence="6" id="KW-0158">Chromosome</keyword>
<feature type="transmembrane region" description="Helical" evidence="19">
    <location>
        <begin position="86"/>
        <end position="113"/>
    </location>
</feature>
<evidence type="ECO:0000256" key="7">
    <source>
        <dbReference type="ARBA" id="ARBA00022490"/>
    </source>
</evidence>
<dbReference type="CDD" id="cd02440">
    <property type="entry name" value="AdoMet_MTases"/>
    <property type="match status" value="1"/>
</dbReference>
<dbReference type="PANTHER" id="PTHR11006:SF51">
    <property type="entry name" value="HISTONE-ARGININE METHYLTRANSFERASE CARM1"/>
    <property type="match status" value="1"/>
</dbReference>
<evidence type="ECO:0000256" key="11">
    <source>
        <dbReference type="ARBA" id="ARBA00022853"/>
    </source>
</evidence>
<keyword evidence="14" id="KW-0539">Nucleus</keyword>
<keyword evidence="12" id="KW-0805">Transcription regulation</keyword>
<dbReference type="InterPro" id="IPR029063">
    <property type="entry name" value="SAM-dependent_MTases_sf"/>
</dbReference>
<dbReference type="EC" id="2.1.1.319" evidence="4"/>
<feature type="transmembrane region" description="Helical" evidence="19">
    <location>
        <begin position="297"/>
        <end position="319"/>
    </location>
</feature>
<keyword evidence="19" id="KW-0812">Transmembrane</keyword>
<name>A0AAD1RK12_PELCU</name>
<comment type="subcellular location">
    <subcellularLocation>
        <location evidence="2">Chromosome</location>
    </subcellularLocation>
    <subcellularLocation>
        <location evidence="3">Cytoplasm</location>
    </subcellularLocation>
    <subcellularLocation>
        <location evidence="1">Nucleus</location>
    </subcellularLocation>
</comment>
<dbReference type="GO" id="GO:0070611">
    <property type="term" value="F:histone H3R2 methyltransferase activity"/>
    <property type="evidence" value="ECO:0007669"/>
    <property type="project" value="TreeGrafter"/>
</dbReference>
<feature type="domain" description="Protein arginine N-methyltransferase" evidence="20">
    <location>
        <begin position="632"/>
        <end position="793"/>
    </location>
</feature>
<dbReference type="AlphaFoldDB" id="A0AAD1RK12"/>
<proteinExistence type="predicted"/>
<dbReference type="FunFam" id="2.70.160.11:FF:000002">
    <property type="entry name" value="Probable histone-arginine methyltransferase CARM1"/>
    <property type="match status" value="1"/>
</dbReference>
<dbReference type="PANTHER" id="PTHR11006">
    <property type="entry name" value="PROTEIN ARGININE N-METHYLTRANSFERASE"/>
    <property type="match status" value="1"/>
</dbReference>
<dbReference type="Pfam" id="PF11531">
    <property type="entry name" value="CARM1"/>
    <property type="match status" value="1"/>
</dbReference>
<dbReference type="InterPro" id="IPR025799">
    <property type="entry name" value="Arg_MeTrfase"/>
</dbReference>
<keyword evidence="7" id="KW-0963">Cytoplasm</keyword>
<dbReference type="Pfam" id="PF06325">
    <property type="entry name" value="PrmA"/>
    <property type="match status" value="1"/>
</dbReference>
<feature type="transmembrane region" description="Helical" evidence="19">
    <location>
        <begin position="52"/>
        <end position="74"/>
    </location>
</feature>
<dbReference type="GO" id="GO:0005737">
    <property type="term" value="C:cytoplasm"/>
    <property type="evidence" value="ECO:0007669"/>
    <property type="project" value="UniProtKB-SubCell"/>
</dbReference>
<keyword evidence="8 18" id="KW-0489">Methyltransferase</keyword>
<keyword evidence="19" id="KW-0472">Membrane</keyword>
<dbReference type="CDD" id="cd13330">
    <property type="entry name" value="PH_CARM1"/>
    <property type="match status" value="1"/>
</dbReference>
<keyword evidence="10 18" id="KW-0949">S-adenosyl-L-methionine</keyword>
<comment type="catalytic activity">
    <reaction evidence="17">
        <text>L-arginyl-[protein] + 2 S-adenosyl-L-methionine = N(omega),N(omega)-dimethyl-L-arginyl-[protein] + 2 S-adenosyl-L-homocysteine + 2 H(+)</text>
        <dbReference type="Rhea" id="RHEA:48096"/>
        <dbReference type="Rhea" id="RHEA-COMP:10532"/>
        <dbReference type="Rhea" id="RHEA-COMP:11991"/>
        <dbReference type="ChEBI" id="CHEBI:15378"/>
        <dbReference type="ChEBI" id="CHEBI:29965"/>
        <dbReference type="ChEBI" id="CHEBI:57856"/>
        <dbReference type="ChEBI" id="CHEBI:59789"/>
        <dbReference type="ChEBI" id="CHEBI:61897"/>
        <dbReference type="EC" id="2.1.1.319"/>
    </reaction>
</comment>
<evidence type="ECO:0000256" key="5">
    <source>
        <dbReference type="ARBA" id="ARBA00021804"/>
    </source>
</evidence>
<evidence type="ECO:0000256" key="16">
    <source>
        <dbReference type="ARBA" id="ARBA00033236"/>
    </source>
</evidence>
<keyword evidence="9 18" id="KW-0808">Transferase</keyword>
<evidence type="ECO:0000256" key="2">
    <source>
        <dbReference type="ARBA" id="ARBA00004286"/>
    </source>
</evidence>
<dbReference type="Pfam" id="PF22528">
    <property type="entry name" value="PRMT_C"/>
    <property type="match status" value="1"/>
</dbReference>
<evidence type="ECO:0000256" key="14">
    <source>
        <dbReference type="ARBA" id="ARBA00023242"/>
    </source>
</evidence>
<keyword evidence="19" id="KW-1133">Transmembrane helix</keyword>
<organism evidence="21 22">
    <name type="scientific">Pelobates cultripes</name>
    <name type="common">Western spadefoot toad</name>
    <dbReference type="NCBI Taxonomy" id="61616"/>
    <lineage>
        <taxon>Eukaryota</taxon>
        <taxon>Metazoa</taxon>
        <taxon>Chordata</taxon>
        <taxon>Craniata</taxon>
        <taxon>Vertebrata</taxon>
        <taxon>Euteleostomi</taxon>
        <taxon>Amphibia</taxon>
        <taxon>Batrachia</taxon>
        <taxon>Anura</taxon>
        <taxon>Pelobatoidea</taxon>
        <taxon>Pelobatidae</taxon>
        <taxon>Pelobates</taxon>
    </lineage>
</organism>
<dbReference type="SUPFAM" id="SSF53335">
    <property type="entry name" value="S-adenosyl-L-methionine-dependent methyltransferases"/>
    <property type="match status" value="1"/>
</dbReference>
<evidence type="ECO:0000256" key="3">
    <source>
        <dbReference type="ARBA" id="ARBA00004496"/>
    </source>
</evidence>
<dbReference type="GO" id="GO:0005634">
    <property type="term" value="C:nucleus"/>
    <property type="evidence" value="ECO:0007669"/>
    <property type="project" value="UniProtKB-SubCell"/>
</dbReference>
<evidence type="ECO:0000256" key="17">
    <source>
        <dbReference type="ARBA" id="ARBA00049086"/>
    </source>
</evidence>